<comment type="caution">
    <text evidence="2">The sequence shown here is derived from an EMBL/GenBank/DDBJ whole genome shotgun (WGS) entry which is preliminary data.</text>
</comment>
<accession>A0ABP5XTV8</accession>
<dbReference type="InterPro" id="IPR012312">
    <property type="entry name" value="Hemerythrin-like"/>
</dbReference>
<proteinExistence type="predicted"/>
<name>A0ABP5XTV8_9MICO</name>
<dbReference type="Gene3D" id="1.20.120.520">
    <property type="entry name" value="nmb1532 protein domain like"/>
    <property type="match status" value="1"/>
</dbReference>
<dbReference type="Proteomes" id="UP001500730">
    <property type="component" value="Unassembled WGS sequence"/>
</dbReference>
<organism evidence="2 3">
    <name type="scientific">Terrabacter carboxydivorans</name>
    <dbReference type="NCBI Taxonomy" id="619730"/>
    <lineage>
        <taxon>Bacteria</taxon>
        <taxon>Bacillati</taxon>
        <taxon>Actinomycetota</taxon>
        <taxon>Actinomycetes</taxon>
        <taxon>Micrococcales</taxon>
        <taxon>Intrasporangiaceae</taxon>
        <taxon>Terrabacter</taxon>
    </lineage>
</organism>
<dbReference type="EMBL" id="BAAARE010000001">
    <property type="protein sequence ID" value="GAA2468065.1"/>
    <property type="molecule type" value="Genomic_DNA"/>
</dbReference>
<protein>
    <recommendedName>
        <fullName evidence="1">Hemerythrin-like domain-containing protein</fullName>
    </recommendedName>
</protein>
<evidence type="ECO:0000313" key="3">
    <source>
        <dbReference type="Proteomes" id="UP001500730"/>
    </source>
</evidence>
<sequence length="149" mass="16743">MCSYCGCADLEVVGRFMAEHEHIVNHLSALRDGLEHPDRRRAAAETLAAHLLPHVEAEEAGLFTVMARDEVFTDHISRLCGEHHELDELLARVADGEVDLYPRFEDALREHISREDNGLFPAAAIHLGGQEWDEVERLTPRAGAVRTDR</sequence>
<dbReference type="Pfam" id="PF01814">
    <property type="entry name" value="Hemerythrin"/>
    <property type="match status" value="1"/>
</dbReference>
<gene>
    <name evidence="2" type="ORF">GCM10009858_01610</name>
</gene>
<reference evidence="3" key="1">
    <citation type="journal article" date="2019" name="Int. J. Syst. Evol. Microbiol.">
        <title>The Global Catalogue of Microorganisms (GCM) 10K type strain sequencing project: providing services to taxonomists for standard genome sequencing and annotation.</title>
        <authorList>
            <consortium name="The Broad Institute Genomics Platform"/>
            <consortium name="The Broad Institute Genome Sequencing Center for Infectious Disease"/>
            <person name="Wu L."/>
            <person name="Ma J."/>
        </authorList>
    </citation>
    <scope>NUCLEOTIDE SEQUENCE [LARGE SCALE GENOMIC DNA]</scope>
    <source>
        <strain evidence="3">JCM 16259</strain>
    </source>
</reference>
<evidence type="ECO:0000313" key="2">
    <source>
        <dbReference type="EMBL" id="GAA2468065.1"/>
    </source>
</evidence>
<feature type="domain" description="Hemerythrin-like" evidence="1">
    <location>
        <begin position="15"/>
        <end position="123"/>
    </location>
</feature>
<dbReference type="RefSeq" id="WP_344252209.1">
    <property type="nucleotide sequence ID" value="NZ_BAAARE010000001.1"/>
</dbReference>
<evidence type="ECO:0000259" key="1">
    <source>
        <dbReference type="Pfam" id="PF01814"/>
    </source>
</evidence>
<keyword evidence="3" id="KW-1185">Reference proteome</keyword>